<dbReference type="Proteomes" id="UP000274756">
    <property type="component" value="Unassembled WGS sequence"/>
</dbReference>
<dbReference type="OrthoDB" id="10266771at2759"/>
<dbReference type="PANTHER" id="PTHR14969:SF13">
    <property type="entry name" value="AT30094P"/>
    <property type="match status" value="1"/>
</dbReference>
<proteinExistence type="predicted"/>
<dbReference type="Gene3D" id="1.20.144.10">
    <property type="entry name" value="Phosphatidic acid phosphatase type 2/haloperoxidase"/>
    <property type="match status" value="1"/>
</dbReference>
<gene>
    <name evidence="2" type="ORF">DME_LOCUS6875</name>
</gene>
<dbReference type="SUPFAM" id="SSF48317">
    <property type="entry name" value="Acid phosphatase/Vanadium-dependent haloperoxidase"/>
    <property type="match status" value="1"/>
</dbReference>
<reference evidence="5" key="1">
    <citation type="submission" date="2017-02" db="UniProtKB">
        <authorList>
            <consortium name="WormBaseParasite"/>
        </authorList>
    </citation>
    <scope>IDENTIFICATION</scope>
</reference>
<dbReference type="GO" id="GO:0042392">
    <property type="term" value="F:sphingosine-1-phosphate phosphatase activity"/>
    <property type="evidence" value="ECO:0007669"/>
    <property type="project" value="TreeGrafter"/>
</dbReference>
<reference evidence="2 4" key="2">
    <citation type="submission" date="2018-11" db="EMBL/GenBank/DDBJ databases">
        <authorList>
            <consortium name="Pathogen Informatics"/>
        </authorList>
    </citation>
    <scope>NUCLEOTIDE SEQUENCE [LARGE SCALE GENOMIC DNA]</scope>
</reference>
<organism evidence="3 5">
    <name type="scientific">Dracunculus medinensis</name>
    <name type="common">Guinea worm</name>
    <dbReference type="NCBI Taxonomy" id="318479"/>
    <lineage>
        <taxon>Eukaryota</taxon>
        <taxon>Metazoa</taxon>
        <taxon>Ecdysozoa</taxon>
        <taxon>Nematoda</taxon>
        <taxon>Chromadorea</taxon>
        <taxon>Rhabditida</taxon>
        <taxon>Spirurina</taxon>
        <taxon>Dracunculoidea</taxon>
        <taxon>Dracunculidae</taxon>
        <taxon>Dracunculus</taxon>
    </lineage>
</organism>
<dbReference type="InterPro" id="IPR000326">
    <property type="entry name" value="PAP2/HPO"/>
</dbReference>
<evidence type="ECO:0000259" key="1">
    <source>
        <dbReference type="Pfam" id="PF01569"/>
    </source>
</evidence>
<keyword evidence="4" id="KW-1185">Reference proteome</keyword>
<accession>A0A0N4U6G9</accession>
<dbReference type="STRING" id="318479.A0A0N4U6G9"/>
<protein>
    <submittedName>
        <fullName evidence="5">AcidPPc domain-containing protein</fullName>
    </submittedName>
</protein>
<evidence type="ECO:0000313" key="2">
    <source>
        <dbReference type="EMBL" id="VDN56902.1"/>
    </source>
</evidence>
<dbReference type="InterPro" id="IPR036938">
    <property type="entry name" value="PAP2/HPO_sf"/>
</dbReference>
<dbReference type="AlphaFoldDB" id="A0A0N4U6G9"/>
<dbReference type="Pfam" id="PF01569">
    <property type="entry name" value="PAP2"/>
    <property type="match status" value="1"/>
</dbReference>
<dbReference type="Proteomes" id="UP000038040">
    <property type="component" value="Unplaced"/>
</dbReference>
<sequence length="82" mass="9610">VDIPIVNQYSFPSGHSSRAALLSFFWLTLRSSSHLKIVREIIRVFPFLVALSRVMMGRHYLTDVFAGRFIIYKYFYLSSFDN</sequence>
<evidence type="ECO:0000313" key="5">
    <source>
        <dbReference type="WBParaSite" id="DME_0000251501-mRNA-1"/>
    </source>
</evidence>
<feature type="domain" description="Phosphatidic acid phosphatase type 2/haloperoxidase" evidence="1">
    <location>
        <begin position="8"/>
        <end position="70"/>
    </location>
</feature>
<name>A0A0N4U6G9_DRAME</name>
<dbReference type="WBParaSite" id="DME_0000251501-mRNA-1">
    <property type="protein sequence ID" value="DME_0000251501-mRNA-1"/>
    <property type="gene ID" value="DME_0000251501"/>
</dbReference>
<dbReference type="EMBL" id="UYYG01001157">
    <property type="protein sequence ID" value="VDN56902.1"/>
    <property type="molecule type" value="Genomic_DNA"/>
</dbReference>
<evidence type="ECO:0000313" key="3">
    <source>
        <dbReference type="Proteomes" id="UP000038040"/>
    </source>
</evidence>
<dbReference type="PANTHER" id="PTHR14969">
    <property type="entry name" value="SPHINGOSINE-1-PHOSPHATE PHOSPHOHYDROLASE"/>
    <property type="match status" value="1"/>
</dbReference>
<evidence type="ECO:0000313" key="4">
    <source>
        <dbReference type="Proteomes" id="UP000274756"/>
    </source>
</evidence>